<dbReference type="Proteomes" id="UP000572072">
    <property type="component" value="Unassembled WGS sequence"/>
</dbReference>
<comment type="caution">
    <text evidence="1">The sequence shown here is derived from an EMBL/GenBank/DDBJ whole genome shotgun (WGS) entry which is preliminary data.</text>
</comment>
<proteinExistence type="predicted"/>
<dbReference type="PANTHER" id="PTHR30451:SF5">
    <property type="entry name" value="SLR0019 PROTEIN"/>
    <property type="match status" value="1"/>
</dbReference>
<evidence type="ECO:0000313" key="1">
    <source>
        <dbReference type="EMBL" id="NOH47153.1"/>
    </source>
</evidence>
<accession>A0A7Y3Z6C4</accession>
<dbReference type="EMBL" id="VTYN01000003">
    <property type="protein sequence ID" value="NOH47153.1"/>
    <property type="molecule type" value="Genomic_DNA"/>
</dbReference>
<dbReference type="RefSeq" id="WP_171357078.1">
    <property type="nucleotide sequence ID" value="NZ_VTYN01000003.1"/>
</dbReference>
<reference evidence="1 2" key="1">
    <citation type="submission" date="2019-08" db="EMBL/GenBank/DDBJ databases">
        <title>Draft genome sequencing and comparative genomics of hatchery-associated Vibrios.</title>
        <authorList>
            <person name="Kehlet-Delgado H."/>
            <person name="Mueller R.S."/>
        </authorList>
    </citation>
    <scope>NUCLEOTIDE SEQUENCE [LARGE SCALE GENOMIC DNA]</scope>
    <source>
        <strain evidence="1 2">00-78-3</strain>
    </source>
</reference>
<organism evidence="1 2">
    <name type="scientific">Vibrio rotiferianus</name>
    <dbReference type="NCBI Taxonomy" id="190895"/>
    <lineage>
        <taxon>Bacteria</taxon>
        <taxon>Pseudomonadati</taxon>
        <taxon>Pseudomonadota</taxon>
        <taxon>Gammaproteobacteria</taxon>
        <taxon>Vibrionales</taxon>
        <taxon>Vibrionaceae</taxon>
        <taxon>Vibrio</taxon>
    </lineage>
</organism>
<protein>
    <submittedName>
        <fullName evidence="1">Fimbria/pilus outer membrane usher protein</fullName>
    </submittedName>
</protein>
<dbReference type="PANTHER" id="PTHR30451">
    <property type="entry name" value="OUTER MEMBRANE USHER PROTEIN"/>
    <property type="match status" value="1"/>
</dbReference>
<sequence>MQGKILTILSFPICAFASTDYWVIPLPIYQDAQAIGEINVQTDGVKIYGALASDLVTTLNSSLNETLVNQFKDTPDSYISPSRLEDSGINIALDTTQMVLTLDRREESYSERLVNLGNEYQPASYTPSAFWALHNHFNISHNFTNGESSSTNDGLLEWIGAFNVGGVRGFNLQASGFTKTGEFTGEQFYRGDITAFVDRPSYPLRVSAGDIVNFNVGHLPSIPMGGISIERMYSQLQPTRTIQNGGNQPITLKESANLIVYVNDIYYAEFRLPPGRYQLDDIPLSPGTNDIKIDVEYQSGQRETFVYSQFFNSRLLKESIADFGFYVGLSSEIEDDRYQYDSDEPIGLGYYEYGLNDYFTLGANGAVSDEGALIGISAVVGSPFGNLGIRTTSAHYSSISDSGYKASLDYNHEILSFRDFGAPNFYLSYEYEESFDNIPWRVINESELSTGHKIIANYGLSIGSNLDFSTGINYLIPEDEDESYIAQAQLTWSFDSLQIGFQVEHEVTPLEDIDETSFYVNISWDWYSEDGIYDASIDYTSEDDIARLQFAKLSENTPGDYGYQVRANVDGDTKEYSIRSNYVANRYTAEAEYSYLNSVQDLHTGSIRASSSLAIIDGDLGWGRTYSGPAALIKVHETLDAPVEINGVLNDKPESLSYKTISNIAPLSGGHIEEYLYLYAPEAPVGYSTGDVVRTITPGSLTGHVVHVGSNQSKTVIGTLATINGEPISLREGKVTLPNKVIPFFTNRAGRFVLEGISSGVYPLEIKGKPSYLGEIVIDETKESLIYLSTTHLQGGHDE</sequence>
<gene>
    <name evidence="1" type="ORF">F0262_03675</name>
</gene>
<dbReference type="Pfam" id="PF00577">
    <property type="entry name" value="Usher"/>
    <property type="match status" value="1"/>
</dbReference>
<evidence type="ECO:0000313" key="2">
    <source>
        <dbReference type="Proteomes" id="UP000572072"/>
    </source>
</evidence>
<dbReference type="GO" id="GO:0009297">
    <property type="term" value="P:pilus assembly"/>
    <property type="evidence" value="ECO:0007669"/>
    <property type="project" value="InterPro"/>
</dbReference>
<dbReference type="GO" id="GO:0009279">
    <property type="term" value="C:cell outer membrane"/>
    <property type="evidence" value="ECO:0007669"/>
    <property type="project" value="TreeGrafter"/>
</dbReference>
<dbReference type="GO" id="GO:0015473">
    <property type="term" value="F:fimbrial usher porin activity"/>
    <property type="evidence" value="ECO:0007669"/>
    <property type="project" value="InterPro"/>
</dbReference>
<dbReference type="AlphaFoldDB" id="A0A7Y3Z6C4"/>
<name>A0A7Y3Z6C4_9VIBR</name>
<dbReference type="InterPro" id="IPR000015">
    <property type="entry name" value="Fimb_usher"/>
</dbReference>